<protein>
    <submittedName>
        <fullName evidence="1">Uncharacterized protein</fullName>
    </submittedName>
</protein>
<dbReference type="EMBL" id="JANVFO010000008">
    <property type="protein sequence ID" value="KAJ3735642.1"/>
    <property type="molecule type" value="Genomic_DNA"/>
</dbReference>
<reference evidence="1" key="1">
    <citation type="submission" date="2022-08" db="EMBL/GenBank/DDBJ databases">
        <authorList>
            <consortium name="DOE Joint Genome Institute"/>
            <person name="Min B."/>
            <person name="Sierra-Patev S."/>
            <person name="Naranjo-Ortiz M."/>
            <person name="Looney B."/>
            <person name="Konkel Z."/>
            <person name="Slot J.C."/>
            <person name="Sakamoto Y."/>
            <person name="Steenwyk J.L."/>
            <person name="Rokas A."/>
            <person name="Carro J."/>
            <person name="Camarero S."/>
            <person name="Ferreira P."/>
            <person name="Molpeceres G."/>
            <person name="Ruiz-duenas F.J."/>
            <person name="Serrano A."/>
            <person name="Henrissat B."/>
            <person name="Drula E."/>
            <person name="Hughes K.W."/>
            <person name="Mata J.L."/>
            <person name="Ishikawa N.K."/>
            <person name="Vargas-Isla R."/>
            <person name="Ushijima S."/>
            <person name="Smith C.A."/>
            <person name="Ahrendt S."/>
            <person name="Andreopoulos W."/>
            <person name="He G."/>
            <person name="LaButti K."/>
            <person name="Lipzen A."/>
            <person name="Ng V."/>
            <person name="Riley R."/>
            <person name="Sandor L."/>
            <person name="Barry K."/>
            <person name="Martinez A.T."/>
            <person name="Xiao Y."/>
            <person name="Gibbons J.G."/>
            <person name="Terashima K."/>
            <person name="Hibbett D.S."/>
            <person name="Grigoriev I.V."/>
        </authorList>
    </citation>
    <scope>NUCLEOTIDE SEQUENCE</scope>
    <source>
        <strain evidence="1">ET3784</strain>
    </source>
</reference>
<dbReference type="Proteomes" id="UP001176059">
    <property type="component" value="Unassembled WGS sequence"/>
</dbReference>
<organism evidence="1 2">
    <name type="scientific">Lentinula guzmanii</name>
    <dbReference type="NCBI Taxonomy" id="2804957"/>
    <lineage>
        <taxon>Eukaryota</taxon>
        <taxon>Fungi</taxon>
        <taxon>Dikarya</taxon>
        <taxon>Basidiomycota</taxon>
        <taxon>Agaricomycotina</taxon>
        <taxon>Agaricomycetes</taxon>
        <taxon>Agaricomycetidae</taxon>
        <taxon>Agaricales</taxon>
        <taxon>Marasmiineae</taxon>
        <taxon>Omphalotaceae</taxon>
        <taxon>Lentinula</taxon>
    </lineage>
</organism>
<reference evidence="1" key="2">
    <citation type="journal article" date="2023" name="Proc. Natl. Acad. Sci. U.S.A.">
        <title>A global phylogenomic analysis of the shiitake genus Lentinula.</title>
        <authorList>
            <person name="Sierra-Patev S."/>
            <person name="Min B."/>
            <person name="Naranjo-Ortiz M."/>
            <person name="Looney B."/>
            <person name="Konkel Z."/>
            <person name="Slot J.C."/>
            <person name="Sakamoto Y."/>
            <person name="Steenwyk J.L."/>
            <person name="Rokas A."/>
            <person name="Carro J."/>
            <person name="Camarero S."/>
            <person name="Ferreira P."/>
            <person name="Molpeceres G."/>
            <person name="Ruiz-Duenas F.J."/>
            <person name="Serrano A."/>
            <person name="Henrissat B."/>
            <person name="Drula E."/>
            <person name="Hughes K.W."/>
            <person name="Mata J.L."/>
            <person name="Ishikawa N.K."/>
            <person name="Vargas-Isla R."/>
            <person name="Ushijima S."/>
            <person name="Smith C.A."/>
            <person name="Donoghue J."/>
            <person name="Ahrendt S."/>
            <person name="Andreopoulos W."/>
            <person name="He G."/>
            <person name="LaButti K."/>
            <person name="Lipzen A."/>
            <person name="Ng V."/>
            <person name="Riley R."/>
            <person name="Sandor L."/>
            <person name="Barry K."/>
            <person name="Martinez A.T."/>
            <person name="Xiao Y."/>
            <person name="Gibbons J.G."/>
            <person name="Terashima K."/>
            <person name="Grigoriev I.V."/>
            <person name="Hibbett D."/>
        </authorList>
    </citation>
    <scope>NUCLEOTIDE SEQUENCE</scope>
    <source>
        <strain evidence="1">ET3784</strain>
    </source>
</reference>
<keyword evidence="2" id="KW-1185">Reference proteome</keyword>
<evidence type="ECO:0000313" key="1">
    <source>
        <dbReference type="EMBL" id="KAJ3735642.1"/>
    </source>
</evidence>
<proteinExistence type="predicted"/>
<name>A0AA38JNQ3_9AGAR</name>
<accession>A0AA38JNQ3</accession>
<dbReference type="AlphaFoldDB" id="A0AA38JNQ3"/>
<gene>
    <name evidence="1" type="ORF">DFJ43DRAFT_1036750</name>
</gene>
<evidence type="ECO:0000313" key="2">
    <source>
        <dbReference type="Proteomes" id="UP001176059"/>
    </source>
</evidence>
<sequence>MPRPSSLSSAQSEVISAYFPTWEALLIKHKLQFGKDRSEKDPTVVSRWVTDTTTSILKTEPFKSVNYTVKTQKHWENLIATAFKNHQNNNLVAQTLKALGEKAHGEAEGHPVTVPHHMPKAIFKTENKDAIKELAERQCTAEPGLNPEKAYQALLTELWAQADWESFIAKAKEVDVFENQTLFWESVKEELLDQLNCLNAHHVFNEHNPIPAFLSTPEERQLADTLDDAWHKYCKKILVKHVKPEAQITPETFQADDPNPIEYNVFTDQNFIDFLFPNIAILLNDIWARPGDFPNIKAFGKECARIATVEDLDEDVARLYQFATYLSSVSNANMLLFVTALPKSPKPVSSVEKAAENASEAPQTSIAPEISEVSVNVAASDILDAIVIHAGASGFAVVDASDSQNAATLVPLPPSEPEVARSISVQEEYCSSPDQGASASSTSVPLLSSSANPIKVICGTKQKVGVIGEDRAQSGRVTRASATQQLGQYTAVAGTSHWMSTWAPKKRAGQEHLPILLKKQKTKGWSDFITKPNGKTYMVNADDQEEGRVVKHGDEAILIDKQGNIVSKLPCATLKLLD</sequence>
<comment type="caution">
    <text evidence="1">The sequence shown here is derived from an EMBL/GenBank/DDBJ whole genome shotgun (WGS) entry which is preliminary data.</text>
</comment>